<evidence type="ECO:0000256" key="7">
    <source>
        <dbReference type="ARBA" id="ARBA00023242"/>
    </source>
</evidence>
<evidence type="ECO:0000313" key="9">
    <source>
        <dbReference type="EMBL" id="KIR49075.1"/>
    </source>
</evidence>
<protein>
    <recommendedName>
        <fullName evidence="4">COP9 signalosome complex subunit 4</fullName>
    </recommendedName>
</protein>
<gene>
    <name evidence="9" type="ORF">I312_01224</name>
</gene>
<evidence type="ECO:0000259" key="8">
    <source>
        <dbReference type="PROSITE" id="PS50250"/>
    </source>
</evidence>
<dbReference type="Pfam" id="PF22241">
    <property type="entry name" value="PSMD12-CSN4_N"/>
    <property type="match status" value="1"/>
</dbReference>
<proteinExistence type="inferred from homology"/>
<feature type="domain" description="PCI" evidence="8">
    <location>
        <begin position="226"/>
        <end position="399"/>
    </location>
</feature>
<keyword evidence="7" id="KW-0539">Nucleus</keyword>
<evidence type="ECO:0000256" key="2">
    <source>
        <dbReference type="ARBA" id="ARBA00004496"/>
    </source>
</evidence>
<dbReference type="FunFam" id="1.10.10.10:FF:000658">
    <property type="entry name" value="COP9 signalosome complex subunit 4, putative"/>
    <property type="match status" value="1"/>
</dbReference>
<evidence type="ECO:0000256" key="3">
    <source>
        <dbReference type="ARBA" id="ARBA00010417"/>
    </source>
</evidence>
<keyword evidence="6" id="KW-0736">Signalosome</keyword>
<organism evidence="9">
    <name type="scientific">Cryptococcus bacillisporus CA1280</name>
    <dbReference type="NCBI Taxonomy" id="1296109"/>
    <lineage>
        <taxon>Eukaryota</taxon>
        <taxon>Fungi</taxon>
        <taxon>Dikarya</taxon>
        <taxon>Basidiomycota</taxon>
        <taxon>Agaricomycotina</taxon>
        <taxon>Tremellomycetes</taxon>
        <taxon>Tremellales</taxon>
        <taxon>Cryptococcaceae</taxon>
        <taxon>Cryptococcus</taxon>
        <taxon>Cryptococcus gattii species complex</taxon>
    </lineage>
</organism>
<reference evidence="9" key="1">
    <citation type="submission" date="2015-01" db="EMBL/GenBank/DDBJ databases">
        <title>The Genome Sequence of Cryptococcus gattii CA1280.</title>
        <authorList>
            <consortium name="The Broad Institute Genomics Platform"/>
            <person name="Cuomo C."/>
            <person name="Litvintseva A."/>
            <person name="Chen Y."/>
            <person name="Heitman J."/>
            <person name="Sun S."/>
            <person name="Springer D."/>
            <person name="Dromer F."/>
            <person name="Young S."/>
            <person name="Zeng Q."/>
            <person name="Gargeya S."/>
            <person name="Abouelleil A."/>
            <person name="Alvarado L."/>
            <person name="Chapman S.B."/>
            <person name="Gainer-Dewar J."/>
            <person name="Goldberg J."/>
            <person name="Griggs A."/>
            <person name="Gujja S."/>
            <person name="Hansen M."/>
            <person name="Howarth C."/>
            <person name="Imamovic A."/>
            <person name="Larimer J."/>
            <person name="Murphy C."/>
            <person name="Naylor J."/>
            <person name="Pearson M."/>
            <person name="Priest M."/>
            <person name="Roberts A."/>
            <person name="Saif S."/>
            <person name="Shea T."/>
            <person name="Sykes S."/>
            <person name="Wortman J."/>
            <person name="Nusbaum C."/>
            <person name="Birren B."/>
        </authorList>
    </citation>
    <scope>NUCLEOTIDE SEQUENCE [LARGE SCALE GENOMIC DNA]</scope>
    <source>
        <strain evidence="9">CA1280</strain>
    </source>
</reference>
<dbReference type="PANTHER" id="PTHR10855:SF2">
    <property type="entry name" value="COP9 SIGNALOSOME COMPLEX SUBUNIT 4"/>
    <property type="match status" value="1"/>
</dbReference>
<dbReference type="SMART" id="SM00088">
    <property type="entry name" value="PINT"/>
    <property type="match status" value="1"/>
</dbReference>
<dbReference type="GO" id="GO:0005829">
    <property type="term" value="C:cytosol"/>
    <property type="evidence" value="ECO:0007669"/>
    <property type="project" value="TreeGrafter"/>
</dbReference>
<evidence type="ECO:0000256" key="5">
    <source>
        <dbReference type="ARBA" id="ARBA00022490"/>
    </source>
</evidence>
<dbReference type="InterPro" id="IPR036390">
    <property type="entry name" value="WH_DNA-bd_sf"/>
</dbReference>
<comment type="similarity">
    <text evidence="3">Belongs to the CSN4 family.</text>
</comment>
<dbReference type="GO" id="GO:0008180">
    <property type="term" value="C:COP9 signalosome"/>
    <property type="evidence" value="ECO:0007669"/>
    <property type="project" value="UniProtKB-KW"/>
</dbReference>
<evidence type="ECO:0000256" key="1">
    <source>
        <dbReference type="ARBA" id="ARBA00004123"/>
    </source>
</evidence>
<dbReference type="HOGENOM" id="CLU_028132_1_0_1"/>
<dbReference type="SUPFAM" id="SSF46785">
    <property type="entry name" value="Winged helix' DNA-binding domain"/>
    <property type="match status" value="1"/>
</dbReference>
<dbReference type="EMBL" id="KN847975">
    <property type="protein sequence ID" value="KIR49075.1"/>
    <property type="molecule type" value="Genomic_DNA"/>
</dbReference>
<name>A0A0D0VUL0_CRYGA</name>
<comment type="subcellular location">
    <subcellularLocation>
        <location evidence="2">Cytoplasm</location>
    </subcellularLocation>
    <subcellularLocation>
        <location evidence="1">Nucleus</location>
    </subcellularLocation>
</comment>
<dbReference type="PANTHER" id="PTHR10855">
    <property type="entry name" value="26S PROTEASOME NON-ATPASE REGULATORY SUBUNIT 12/COP9 SIGNALOSOME COMPLEX SUBUNIT 4"/>
    <property type="match status" value="1"/>
</dbReference>
<dbReference type="PROSITE" id="PS50250">
    <property type="entry name" value="PCI"/>
    <property type="match status" value="1"/>
</dbReference>
<keyword evidence="5" id="KW-0963">Cytoplasm</keyword>
<dbReference type="OrthoDB" id="295656at2759"/>
<evidence type="ECO:0000256" key="4">
    <source>
        <dbReference type="ARBA" id="ARBA00014881"/>
    </source>
</evidence>
<accession>A0A0D0VUL0</accession>
<dbReference type="Pfam" id="PF01399">
    <property type="entry name" value="PCI"/>
    <property type="match status" value="1"/>
</dbReference>
<dbReference type="InterPro" id="IPR000717">
    <property type="entry name" value="PCI_dom"/>
</dbReference>
<dbReference type="AlphaFoldDB" id="A0A0D0VUL0"/>
<sequence>MDISAALQEASSQQNQKLRSQAYLSLLQSLLQPPLTSASPLIAFGTHFTTSNTVIIIVGRRILGAYLTALLAGTTVVQKETAKIPLDEEGQADEAEWIALGKAAFDGEKGKEVRRDVVEGVLAAGSSGWCDEQITVLRHLHSHLLMLEEDWEGAARALMPIQLEGGSRLVSDDEKLNVYMQIVRLFLECGEWGQAQTYFTRASLLPRPTDKETRLSMRLSQAKLYDFANDFAKASVTYHEVSHDTSIDPSDRLLILSAAVTTSILAPSGPHRSRILATLNRDDRVHTELPAGLGTMLKKMLLEYIVKPEEMKEFEGALAPHQRAVVEGGGTVLERAVREHNVGACAKVYDNISFSALGAMLNLSPSSAETIARRMIEQSRLRAWIDQPSQLIFFESRPQLDTDADAQGTAGGLGVEKEEKEVEKVSWGVRWDERIRGTSLRVEGIAEGILAKGLIGP</sequence>
<evidence type="ECO:0000256" key="6">
    <source>
        <dbReference type="ARBA" id="ARBA00022790"/>
    </source>
</evidence>
<dbReference type="InterPro" id="IPR036388">
    <property type="entry name" value="WH-like_DNA-bd_sf"/>
</dbReference>
<dbReference type="InterPro" id="IPR054559">
    <property type="entry name" value="PSMD12-CSN4-like_N"/>
</dbReference>
<dbReference type="Gene3D" id="1.10.10.10">
    <property type="entry name" value="Winged helix-like DNA-binding domain superfamily/Winged helix DNA-binding domain"/>
    <property type="match status" value="1"/>
</dbReference>
<dbReference type="InterPro" id="IPR040134">
    <property type="entry name" value="PSMD12/CSN4"/>
</dbReference>